<name>A0AAE1DRY2_9GAST</name>
<sequence>MSHLSLLMYKKFLVTTLLAEVGKGGKQRFRVYHTGQFRITSISGGDFEVRFLLGENFHPAKSSLLGHNPGQKTQTVSTLSRERPEIHDGSSCNVSTAVTIAVPELEVVFMSTRFNTFLIIAVHSLIGPMSCWRCEQNKYFMDILCGSCEQKFRLSTVLGR</sequence>
<reference evidence="2" key="1">
    <citation type="journal article" date="2023" name="G3 (Bethesda)">
        <title>A reference genome for the long-term kleptoplast-retaining sea slug Elysia crispata morphotype clarki.</title>
        <authorList>
            <person name="Eastman K.E."/>
            <person name="Pendleton A.L."/>
            <person name="Shaikh M.A."/>
            <person name="Suttiyut T."/>
            <person name="Ogas R."/>
            <person name="Tomko P."/>
            <person name="Gavelis G."/>
            <person name="Widhalm J.R."/>
            <person name="Wisecaver J.H."/>
        </authorList>
    </citation>
    <scope>NUCLEOTIDE SEQUENCE</scope>
    <source>
        <strain evidence="2">ECLA1</strain>
    </source>
</reference>
<evidence type="ECO:0000313" key="2">
    <source>
        <dbReference type="EMBL" id="KAK3780105.1"/>
    </source>
</evidence>
<dbReference type="AlphaFoldDB" id="A0AAE1DRY2"/>
<feature type="signal peptide" evidence="1">
    <location>
        <begin position="1"/>
        <end position="19"/>
    </location>
</feature>
<evidence type="ECO:0000313" key="3">
    <source>
        <dbReference type="Proteomes" id="UP001283361"/>
    </source>
</evidence>
<gene>
    <name evidence="2" type="ORF">RRG08_051583</name>
</gene>
<comment type="caution">
    <text evidence="2">The sequence shown here is derived from an EMBL/GenBank/DDBJ whole genome shotgun (WGS) entry which is preliminary data.</text>
</comment>
<proteinExistence type="predicted"/>
<keyword evidence="1" id="KW-0732">Signal</keyword>
<dbReference type="Proteomes" id="UP001283361">
    <property type="component" value="Unassembled WGS sequence"/>
</dbReference>
<protein>
    <submittedName>
        <fullName evidence="2">Uncharacterized protein</fullName>
    </submittedName>
</protein>
<feature type="chain" id="PRO_5041920403" evidence="1">
    <location>
        <begin position="20"/>
        <end position="160"/>
    </location>
</feature>
<organism evidence="2 3">
    <name type="scientific">Elysia crispata</name>
    <name type="common">lettuce slug</name>
    <dbReference type="NCBI Taxonomy" id="231223"/>
    <lineage>
        <taxon>Eukaryota</taxon>
        <taxon>Metazoa</taxon>
        <taxon>Spiralia</taxon>
        <taxon>Lophotrochozoa</taxon>
        <taxon>Mollusca</taxon>
        <taxon>Gastropoda</taxon>
        <taxon>Heterobranchia</taxon>
        <taxon>Euthyneura</taxon>
        <taxon>Panpulmonata</taxon>
        <taxon>Sacoglossa</taxon>
        <taxon>Placobranchoidea</taxon>
        <taxon>Plakobranchidae</taxon>
        <taxon>Elysia</taxon>
    </lineage>
</organism>
<accession>A0AAE1DRY2</accession>
<keyword evidence="3" id="KW-1185">Reference proteome</keyword>
<evidence type="ECO:0000256" key="1">
    <source>
        <dbReference type="SAM" id="SignalP"/>
    </source>
</evidence>
<dbReference type="EMBL" id="JAWDGP010002758">
    <property type="protein sequence ID" value="KAK3780105.1"/>
    <property type="molecule type" value="Genomic_DNA"/>
</dbReference>